<evidence type="ECO:0000313" key="1">
    <source>
        <dbReference type="EMBL" id="KAH7981067.1"/>
    </source>
</evidence>
<protein>
    <submittedName>
        <fullName evidence="1">Uncharacterized protein</fullName>
    </submittedName>
</protein>
<gene>
    <name evidence="1" type="ORF">HPB49_021284</name>
</gene>
<keyword evidence="2" id="KW-1185">Reference proteome</keyword>
<evidence type="ECO:0000313" key="2">
    <source>
        <dbReference type="Proteomes" id="UP000821865"/>
    </source>
</evidence>
<comment type="caution">
    <text evidence="1">The sequence shown here is derived from an EMBL/GenBank/DDBJ whole genome shotgun (WGS) entry which is preliminary data.</text>
</comment>
<dbReference type="EMBL" id="CM023470">
    <property type="protein sequence ID" value="KAH7981067.1"/>
    <property type="molecule type" value="Genomic_DNA"/>
</dbReference>
<sequence length="132" mass="15111">MARLAATQFAMRLSQYFDRWTELSETAQEYGALRELLIKEQFLISCHLSLSLYLKGRKAKSLQDMLELADQFLEAQGGTNPSKIKKEEPEDAKKPASDERKNPQKPVPRITCTYCGVPCVTLLNCVRFRRLV</sequence>
<reference evidence="1" key="1">
    <citation type="submission" date="2020-05" db="EMBL/GenBank/DDBJ databases">
        <title>Large-scale comparative analyses of tick genomes elucidate their genetic diversity and vector capacities.</title>
        <authorList>
            <person name="Jia N."/>
            <person name="Wang J."/>
            <person name="Shi W."/>
            <person name="Du L."/>
            <person name="Sun Y."/>
            <person name="Zhan W."/>
            <person name="Jiang J."/>
            <person name="Wang Q."/>
            <person name="Zhang B."/>
            <person name="Ji P."/>
            <person name="Sakyi L.B."/>
            <person name="Cui X."/>
            <person name="Yuan T."/>
            <person name="Jiang B."/>
            <person name="Yang W."/>
            <person name="Lam T.T.-Y."/>
            <person name="Chang Q."/>
            <person name="Ding S."/>
            <person name="Wang X."/>
            <person name="Zhu J."/>
            <person name="Ruan X."/>
            <person name="Zhao L."/>
            <person name="Wei J."/>
            <person name="Que T."/>
            <person name="Du C."/>
            <person name="Cheng J."/>
            <person name="Dai P."/>
            <person name="Han X."/>
            <person name="Huang E."/>
            <person name="Gao Y."/>
            <person name="Liu J."/>
            <person name="Shao H."/>
            <person name="Ye R."/>
            <person name="Li L."/>
            <person name="Wei W."/>
            <person name="Wang X."/>
            <person name="Wang C."/>
            <person name="Yang T."/>
            <person name="Huo Q."/>
            <person name="Li W."/>
            <person name="Guo W."/>
            <person name="Chen H."/>
            <person name="Zhou L."/>
            <person name="Ni X."/>
            <person name="Tian J."/>
            <person name="Zhou Y."/>
            <person name="Sheng Y."/>
            <person name="Liu T."/>
            <person name="Pan Y."/>
            <person name="Xia L."/>
            <person name="Li J."/>
            <person name="Zhao F."/>
            <person name="Cao W."/>
        </authorList>
    </citation>
    <scope>NUCLEOTIDE SEQUENCE</scope>
    <source>
        <strain evidence="1">Dsil-2018</strain>
    </source>
</reference>
<organism evidence="1 2">
    <name type="scientific">Dermacentor silvarum</name>
    <name type="common">Tick</name>
    <dbReference type="NCBI Taxonomy" id="543639"/>
    <lineage>
        <taxon>Eukaryota</taxon>
        <taxon>Metazoa</taxon>
        <taxon>Ecdysozoa</taxon>
        <taxon>Arthropoda</taxon>
        <taxon>Chelicerata</taxon>
        <taxon>Arachnida</taxon>
        <taxon>Acari</taxon>
        <taxon>Parasitiformes</taxon>
        <taxon>Ixodida</taxon>
        <taxon>Ixodoidea</taxon>
        <taxon>Ixodidae</taxon>
        <taxon>Rhipicephalinae</taxon>
        <taxon>Dermacentor</taxon>
    </lineage>
</organism>
<accession>A0ACB8E313</accession>
<name>A0ACB8E313_DERSI</name>
<proteinExistence type="predicted"/>
<dbReference type="Proteomes" id="UP000821865">
    <property type="component" value="Chromosome 1"/>
</dbReference>